<dbReference type="GO" id="GO:0005634">
    <property type="term" value="C:nucleus"/>
    <property type="evidence" value="ECO:0007669"/>
    <property type="project" value="UniProtKB-SubCell"/>
</dbReference>
<evidence type="ECO:0000313" key="6">
    <source>
        <dbReference type="EMBL" id="CAD9745704.1"/>
    </source>
</evidence>
<organism evidence="6">
    <name type="scientific">Lotharella oceanica</name>
    <dbReference type="NCBI Taxonomy" id="641309"/>
    <lineage>
        <taxon>Eukaryota</taxon>
        <taxon>Sar</taxon>
        <taxon>Rhizaria</taxon>
        <taxon>Cercozoa</taxon>
        <taxon>Chlorarachniophyceae</taxon>
        <taxon>Lotharella</taxon>
    </lineage>
</organism>
<protein>
    <recommendedName>
        <fullName evidence="4">FAM192A/Fyv6 N-terminal domain-containing protein</fullName>
    </recommendedName>
</protein>
<evidence type="ECO:0000256" key="3">
    <source>
        <dbReference type="SAM" id="MobiDB-lite"/>
    </source>
</evidence>
<feature type="region of interest" description="Disordered" evidence="3">
    <location>
        <begin position="122"/>
        <end position="202"/>
    </location>
</feature>
<dbReference type="EMBL" id="HBHP01001430">
    <property type="protein sequence ID" value="CAD9745702.1"/>
    <property type="molecule type" value="Transcribed_RNA"/>
</dbReference>
<feature type="domain" description="FAM192A/Fyv6 N-terminal" evidence="4">
    <location>
        <begin position="42"/>
        <end position="112"/>
    </location>
</feature>
<evidence type="ECO:0000259" key="4">
    <source>
        <dbReference type="Pfam" id="PF10187"/>
    </source>
</evidence>
<evidence type="ECO:0000313" key="5">
    <source>
        <dbReference type="EMBL" id="CAD9745702.1"/>
    </source>
</evidence>
<dbReference type="InterPro" id="IPR019331">
    <property type="entry name" value="FAM192A/Fyv6_N"/>
</dbReference>
<evidence type="ECO:0000256" key="1">
    <source>
        <dbReference type="ARBA" id="ARBA00004123"/>
    </source>
</evidence>
<feature type="compositionally biased region" description="Basic residues" evidence="3">
    <location>
        <begin position="157"/>
        <end position="173"/>
    </location>
</feature>
<feature type="compositionally biased region" description="Basic and acidic residues" evidence="3">
    <location>
        <begin position="22"/>
        <end position="34"/>
    </location>
</feature>
<dbReference type="PANTHER" id="PTHR13495:SF0">
    <property type="entry name" value="PSME3-INTERACTING PROTEIN"/>
    <property type="match status" value="1"/>
</dbReference>
<dbReference type="Pfam" id="PF10187">
    <property type="entry name" value="FAM192A_Fyv6_N"/>
    <property type="match status" value="1"/>
</dbReference>
<accession>A0A7S2X6R3</accession>
<comment type="subcellular location">
    <subcellularLocation>
        <location evidence="1">Nucleus</location>
    </subcellularLocation>
</comment>
<dbReference type="InterPro" id="IPR039845">
    <property type="entry name" value="FAM192A"/>
</dbReference>
<feature type="compositionally biased region" description="Basic and acidic residues" evidence="3">
    <location>
        <begin position="174"/>
        <end position="186"/>
    </location>
</feature>
<name>A0A7S2X6R3_9EUKA</name>
<sequence length="202" mass="22817">MAFNFVAKAVIRSEDGVTFNKETKIEPKKDEGSKLKGRRKGPIMPIGKSLAEQLQENAEKKDAEWKAANNPFRPPPSMTEEEAEFLQEREMAERMKEKAKQELAEEGASQFKAARLSKVVTRPAEPLPKVEGLFGKVNADNDDKITENKAESDKPKVMVKVKDKKKKKKKKRKKDQEKRAGKKQKDGEEEEAESALSLLSGY</sequence>
<dbReference type="PANTHER" id="PTHR13495">
    <property type="entry name" value="NEFA-INTERACTING NUCLEAR PROTEIN NIP30"/>
    <property type="match status" value="1"/>
</dbReference>
<feature type="compositionally biased region" description="Basic and acidic residues" evidence="3">
    <location>
        <begin position="139"/>
        <end position="156"/>
    </location>
</feature>
<gene>
    <name evidence="5" type="ORF">LSP00402_LOCUS930</name>
    <name evidence="6" type="ORF">LSP00402_LOCUS931</name>
</gene>
<proteinExistence type="predicted"/>
<dbReference type="AlphaFoldDB" id="A0A7S2X6R3"/>
<keyword evidence="2" id="KW-0539">Nucleus</keyword>
<evidence type="ECO:0000256" key="2">
    <source>
        <dbReference type="ARBA" id="ARBA00023242"/>
    </source>
</evidence>
<feature type="region of interest" description="Disordered" evidence="3">
    <location>
        <begin position="22"/>
        <end position="84"/>
    </location>
</feature>
<dbReference type="EMBL" id="HBHP01001431">
    <property type="protein sequence ID" value="CAD9745704.1"/>
    <property type="molecule type" value="Transcribed_RNA"/>
</dbReference>
<reference evidence="6" key="1">
    <citation type="submission" date="2021-01" db="EMBL/GenBank/DDBJ databases">
        <authorList>
            <person name="Corre E."/>
            <person name="Pelletier E."/>
            <person name="Niang G."/>
            <person name="Scheremetjew M."/>
            <person name="Finn R."/>
            <person name="Kale V."/>
            <person name="Holt S."/>
            <person name="Cochrane G."/>
            <person name="Meng A."/>
            <person name="Brown T."/>
            <person name="Cohen L."/>
        </authorList>
    </citation>
    <scope>NUCLEOTIDE SEQUENCE</scope>
    <source>
        <strain evidence="6">CCMP622</strain>
    </source>
</reference>